<sequence length="62" mass="7429">MKRKNYDRDAEAKRQVSTVYQLYEGKCGYRQLQLFLWQDDGVWMILFSPQMNLDSTPLIPIE</sequence>
<dbReference type="EMBL" id="CP034248">
    <property type="protein sequence ID" value="AZK45111.1"/>
    <property type="molecule type" value="Genomic_DNA"/>
</dbReference>
<name>A0A3Q8S8X4_9BACL</name>
<protein>
    <submittedName>
        <fullName evidence="1">Uncharacterized protein</fullName>
    </submittedName>
</protein>
<dbReference type="AlphaFoldDB" id="A0A3Q8S8X4"/>
<proteinExistence type="predicted"/>
<reference evidence="1 2" key="1">
    <citation type="submission" date="2018-11" db="EMBL/GenBank/DDBJ databases">
        <title>Genome sequencing of Paenibacillus lentus DSM25539(T).</title>
        <authorList>
            <person name="Kook J.-K."/>
            <person name="Park S.-N."/>
            <person name="Lim Y.K."/>
        </authorList>
    </citation>
    <scope>NUCLEOTIDE SEQUENCE [LARGE SCALE GENOMIC DNA]</scope>
    <source>
        <strain evidence="1 2">DSM 25539</strain>
    </source>
</reference>
<gene>
    <name evidence="1" type="ORF">EIM92_01980</name>
</gene>
<keyword evidence="2" id="KW-1185">Reference proteome</keyword>
<evidence type="ECO:0000313" key="1">
    <source>
        <dbReference type="EMBL" id="AZK45111.1"/>
    </source>
</evidence>
<evidence type="ECO:0000313" key="2">
    <source>
        <dbReference type="Proteomes" id="UP000273145"/>
    </source>
</evidence>
<accession>A0A3Q8S8X4</accession>
<dbReference type="OrthoDB" id="9781005at2"/>
<dbReference type="Proteomes" id="UP000273145">
    <property type="component" value="Chromosome"/>
</dbReference>
<organism evidence="1 2">
    <name type="scientific">Paenibacillus lentus</name>
    <dbReference type="NCBI Taxonomy" id="1338368"/>
    <lineage>
        <taxon>Bacteria</taxon>
        <taxon>Bacillati</taxon>
        <taxon>Bacillota</taxon>
        <taxon>Bacilli</taxon>
        <taxon>Bacillales</taxon>
        <taxon>Paenibacillaceae</taxon>
        <taxon>Paenibacillus</taxon>
    </lineage>
</organism>
<dbReference type="KEGG" id="plen:EIM92_01980"/>